<evidence type="ECO:0000313" key="4">
    <source>
        <dbReference type="Proteomes" id="UP000007883"/>
    </source>
</evidence>
<evidence type="ECO:0000256" key="1">
    <source>
        <dbReference type="SAM" id="Phobius"/>
    </source>
</evidence>
<accession>I0HL27</accession>
<organism evidence="3 4">
    <name type="scientific">Rubrivivax gelatinosus (strain NBRC 100245 / IL144)</name>
    <dbReference type="NCBI Taxonomy" id="983917"/>
    <lineage>
        <taxon>Bacteria</taxon>
        <taxon>Pseudomonadati</taxon>
        <taxon>Pseudomonadota</taxon>
        <taxon>Betaproteobacteria</taxon>
        <taxon>Burkholderiales</taxon>
        <taxon>Sphaerotilaceae</taxon>
        <taxon>Rubrivivax</taxon>
    </lineage>
</organism>
<dbReference type="KEGG" id="rge:RGE_03690"/>
<dbReference type="EMBL" id="AP012320">
    <property type="protein sequence ID" value="BAL93714.1"/>
    <property type="molecule type" value="Genomic_DNA"/>
</dbReference>
<name>I0HL27_RUBGI</name>
<dbReference type="PATRIC" id="fig|983917.3.peg.363"/>
<proteinExistence type="predicted"/>
<feature type="transmembrane region" description="Helical" evidence="1">
    <location>
        <begin position="189"/>
        <end position="209"/>
    </location>
</feature>
<evidence type="ECO:0000256" key="2">
    <source>
        <dbReference type="SAM" id="SignalP"/>
    </source>
</evidence>
<gene>
    <name evidence="3" type="ordered locus">RGE_03690</name>
</gene>
<keyword evidence="1" id="KW-0812">Transmembrane</keyword>
<keyword evidence="1" id="KW-1133">Transmembrane helix</keyword>
<keyword evidence="4" id="KW-1185">Reference proteome</keyword>
<feature type="signal peptide" evidence="2">
    <location>
        <begin position="1"/>
        <end position="17"/>
    </location>
</feature>
<evidence type="ECO:0000313" key="3">
    <source>
        <dbReference type="EMBL" id="BAL93714.1"/>
    </source>
</evidence>
<feature type="transmembrane region" description="Helical" evidence="1">
    <location>
        <begin position="155"/>
        <end position="177"/>
    </location>
</feature>
<feature type="transmembrane region" description="Helical" evidence="1">
    <location>
        <begin position="97"/>
        <end position="115"/>
    </location>
</feature>
<dbReference type="AlphaFoldDB" id="I0HL27"/>
<protein>
    <submittedName>
        <fullName evidence="3">Putative membrane protein</fullName>
    </submittedName>
</protein>
<keyword evidence="2" id="KW-0732">Signal</keyword>
<feature type="transmembrane region" description="Helical" evidence="1">
    <location>
        <begin position="72"/>
        <end position="90"/>
    </location>
</feature>
<feature type="transmembrane region" description="Helical" evidence="1">
    <location>
        <begin position="221"/>
        <end position="242"/>
    </location>
</feature>
<reference evidence="3 4" key="1">
    <citation type="journal article" date="2012" name="J. Bacteriol.">
        <title>Complete genome sequence of phototrophic betaproteobacterium Rubrivivax gelatinosus IL144.</title>
        <authorList>
            <person name="Nagashima S."/>
            <person name="Kamimura A."/>
            <person name="Shimizu T."/>
            <person name="Nakamura-isaki S."/>
            <person name="Aono E."/>
            <person name="Sakamoto K."/>
            <person name="Ichikawa N."/>
            <person name="Nakazawa H."/>
            <person name="Sekine M."/>
            <person name="Yamazaki S."/>
            <person name="Fujita N."/>
            <person name="Shimada K."/>
            <person name="Hanada S."/>
            <person name="Nagashima K.V.P."/>
        </authorList>
    </citation>
    <scope>NUCLEOTIDE SEQUENCE [LARGE SCALE GENOMIC DNA]</scope>
    <source>
        <strain evidence="4">NBRC 100245 / IL144</strain>
    </source>
</reference>
<sequence>MASLLLVLALTALTALAVLPPPHPEARLFSDGWGAASFVEGEACAPDDPRAADVVRPKPPASATPVDRLALALRYLAWGLLLPLLLPLVLASRRVTARWPLATVVLLYGAAPAYFEWSANPAFVRLRQAVAEFWLERWPLQPEQFVLLDAAAAGVWLAAGIAAGAAVAGGVVAVARLADQSRHGVSRALLPLGVVLLVLGLTEASAAFLRGEGAALAMLPTLRAVALVCGAGVSLVLALRVAARAPTAGRRAAAWLICVLPVALALAHGWAMYFHWVSRYRV</sequence>
<keyword evidence="1" id="KW-0472">Membrane</keyword>
<dbReference type="Proteomes" id="UP000007883">
    <property type="component" value="Chromosome"/>
</dbReference>
<dbReference type="HOGENOM" id="CLU_986549_0_0_4"/>
<dbReference type="STRING" id="983917.RGE_03690"/>
<feature type="transmembrane region" description="Helical" evidence="1">
    <location>
        <begin position="254"/>
        <end position="276"/>
    </location>
</feature>
<feature type="chain" id="PRO_5003627954" evidence="2">
    <location>
        <begin position="18"/>
        <end position="282"/>
    </location>
</feature>